<proteinExistence type="predicted"/>
<gene>
    <name evidence="2" type="primary">LOC106749418</name>
</gene>
<protein>
    <submittedName>
        <fullName evidence="2">Histone-lysine N-methyltransferase SETMAR-like</fullName>
    </submittedName>
</protein>
<accession>A0A6P3Y2E7</accession>
<keyword evidence="1" id="KW-1185">Reference proteome</keyword>
<dbReference type="Proteomes" id="UP000515204">
    <property type="component" value="Unplaced"/>
</dbReference>
<dbReference type="GO" id="GO:0003676">
    <property type="term" value="F:nucleic acid binding"/>
    <property type="evidence" value="ECO:0007669"/>
    <property type="project" value="InterPro"/>
</dbReference>
<dbReference type="KEGG" id="dqu:106749418"/>
<dbReference type="InterPro" id="IPR052709">
    <property type="entry name" value="Transposase-MT_Hybrid"/>
</dbReference>
<dbReference type="InterPro" id="IPR036397">
    <property type="entry name" value="RNaseH_sf"/>
</dbReference>
<dbReference type="AlphaFoldDB" id="A0A6P3Y2E7"/>
<dbReference type="RefSeq" id="XP_014484314.1">
    <property type="nucleotide sequence ID" value="XM_014628828.1"/>
</dbReference>
<reference evidence="2" key="1">
    <citation type="submission" date="2025-08" db="UniProtKB">
        <authorList>
            <consortium name="RefSeq"/>
        </authorList>
    </citation>
    <scope>IDENTIFICATION</scope>
</reference>
<dbReference type="OrthoDB" id="7543959at2759"/>
<dbReference type="PANTHER" id="PTHR46060:SF1">
    <property type="entry name" value="MARINER MOS1 TRANSPOSASE-LIKE PROTEIN"/>
    <property type="match status" value="1"/>
</dbReference>
<name>A0A6P3Y2E7_DINQU</name>
<sequence>MSEKIRDIVLDDPKVKLHELAAAVGILSGRVFNILHKHLSMKKLTARWVSRLLTIDLKRERVRISQHCLNTFRRKSKEFLRRYITVDETWIDHYTPGGGIETTVGTMNSKGWESSEATKDATIGWKGKAITGQYYASLLDRLNDEIKKKRPHLAKKKILVYQDNASAHKSVKAMAKLNELRYELLPHPPYSSDLAPFDFYLFPNLKNGSRERDLLQMKRLNGKQMHILAV</sequence>
<dbReference type="PANTHER" id="PTHR46060">
    <property type="entry name" value="MARINER MOS1 TRANSPOSASE-LIKE PROTEIN"/>
    <property type="match status" value="1"/>
</dbReference>
<evidence type="ECO:0000313" key="1">
    <source>
        <dbReference type="Proteomes" id="UP000515204"/>
    </source>
</evidence>
<dbReference type="GeneID" id="106749418"/>
<organism evidence="1 2">
    <name type="scientific">Dinoponera quadriceps</name>
    <name type="common">South American ant</name>
    <dbReference type="NCBI Taxonomy" id="609295"/>
    <lineage>
        <taxon>Eukaryota</taxon>
        <taxon>Metazoa</taxon>
        <taxon>Ecdysozoa</taxon>
        <taxon>Arthropoda</taxon>
        <taxon>Hexapoda</taxon>
        <taxon>Insecta</taxon>
        <taxon>Pterygota</taxon>
        <taxon>Neoptera</taxon>
        <taxon>Endopterygota</taxon>
        <taxon>Hymenoptera</taxon>
        <taxon>Apocrita</taxon>
        <taxon>Aculeata</taxon>
        <taxon>Formicoidea</taxon>
        <taxon>Formicidae</taxon>
        <taxon>Ponerinae</taxon>
        <taxon>Ponerini</taxon>
        <taxon>Dinoponera</taxon>
    </lineage>
</organism>
<dbReference type="Gene3D" id="3.30.420.10">
    <property type="entry name" value="Ribonuclease H-like superfamily/Ribonuclease H"/>
    <property type="match status" value="1"/>
</dbReference>
<evidence type="ECO:0000313" key="2">
    <source>
        <dbReference type="RefSeq" id="XP_014484314.1"/>
    </source>
</evidence>